<evidence type="ECO:0000313" key="4">
    <source>
        <dbReference type="Proteomes" id="UP000176336"/>
    </source>
</evidence>
<dbReference type="Gene3D" id="1.25.40.10">
    <property type="entry name" value="Tetratricopeptide repeat domain"/>
    <property type="match status" value="1"/>
</dbReference>
<accession>A0A1F5ISK4</accession>
<reference evidence="3 4" key="1">
    <citation type="journal article" date="2016" name="Nat. Commun.">
        <title>Thousands of microbial genomes shed light on interconnected biogeochemical processes in an aquifer system.</title>
        <authorList>
            <person name="Anantharaman K."/>
            <person name="Brown C.T."/>
            <person name="Hug L.A."/>
            <person name="Sharon I."/>
            <person name="Castelle C.J."/>
            <person name="Probst A.J."/>
            <person name="Thomas B.C."/>
            <person name="Singh A."/>
            <person name="Wilkins M.J."/>
            <person name="Karaoz U."/>
            <person name="Brodie E.L."/>
            <person name="Williams K.H."/>
            <person name="Hubbard S.S."/>
            <person name="Banfield J.F."/>
        </authorList>
    </citation>
    <scope>NUCLEOTIDE SEQUENCE [LARGE SCALE GENOMIC DNA]</scope>
</reference>
<gene>
    <name evidence="3" type="ORF">A2871_00695</name>
</gene>
<feature type="region of interest" description="Disordered" evidence="2">
    <location>
        <begin position="224"/>
        <end position="244"/>
    </location>
</feature>
<evidence type="ECO:0000256" key="1">
    <source>
        <dbReference type="PROSITE-ProRule" id="PRU00339"/>
    </source>
</evidence>
<dbReference type="PROSITE" id="PS50005">
    <property type="entry name" value="TPR"/>
    <property type="match status" value="1"/>
</dbReference>
<protein>
    <submittedName>
        <fullName evidence="3">Uncharacterized protein</fullName>
    </submittedName>
</protein>
<dbReference type="SMART" id="SM00028">
    <property type="entry name" value="TPR"/>
    <property type="match status" value="2"/>
</dbReference>
<feature type="compositionally biased region" description="Acidic residues" evidence="2">
    <location>
        <begin position="232"/>
        <end position="244"/>
    </location>
</feature>
<dbReference type="Proteomes" id="UP000176336">
    <property type="component" value="Unassembled WGS sequence"/>
</dbReference>
<dbReference type="SUPFAM" id="SSF48452">
    <property type="entry name" value="TPR-like"/>
    <property type="match status" value="1"/>
</dbReference>
<sequence length="244" mass="27588">MDNSSLSSSLYQQAIDAALDSKWEEALKLNKKIIKTEPQNIDALNRQAKAYMELGKTTLAKKYYSETLKIDPYNPIAQKNLKIMKSFKSNGQPGICRTNCHSKLSPSLFLQEPGKTKMVNLLKVAEPQKLSQIYCGMRVEMEVKNRKITIVDGNGNYLGVLPDDISHHLLRLYKGGNKYELFVKSVRVNSLSVIIKETFRSKRFKNQPSFLEFSDSSAATTLLTSLDRSGDTEDPQEAEEEQEV</sequence>
<evidence type="ECO:0000313" key="3">
    <source>
        <dbReference type="EMBL" id="OGE19354.1"/>
    </source>
</evidence>
<name>A0A1F5ISK4_9BACT</name>
<dbReference type="InterPro" id="IPR019734">
    <property type="entry name" value="TPR_rpt"/>
</dbReference>
<dbReference type="AlphaFoldDB" id="A0A1F5ISK4"/>
<dbReference type="EMBL" id="MFCR01000003">
    <property type="protein sequence ID" value="OGE19354.1"/>
    <property type="molecule type" value="Genomic_DNA"/>
</dbReference>
<proteinExistence type="predicted"/>
<keyword evidence="1" id="KW-0802">TPR repeat</keyword>
<organism evidence="3 4">
    <name type="scientific">Candidatus Daviesbacteria bacterium RIFCSPHIGHO2_01_FULL_41_23</name>
    <dbReference type="NCBI Taxonomy" id="1797764"/>
    <lineage>
        <taxon>Bacteria</taxon>
        <taxon>Candidatus Daviesiibacteriota</taxon>
    </lineage>
</organism>
<evidence type="ECO:0000256" key="2">
    <source>
        <dbReference type="SAM" id="MobiDB-lite"/>
    </source>
</evidence>
<feature type="repeat" description="TPR" evidence="1">
    <location>
        <begin position="41"/>
        <end position="74"/>
    </location>
</feature>
<dbReference type="InterPro" id="IPR011990">
    <property type="entry name" value="TPR-like_helical_dom_sf"/>
</dbReference>
<comment type="caution">
    <text evidence="3">The sequence shown here is derived from an EMBL/GenBank/DDBJ whole genome shotgun (WGS) entry which is preliminary data.</text>
</comment>